<evidence type="ECO:0000256" key="1">
    <source>
        <dbReference type="ARBA" id="ARBA00022737"/>
    </source>
</evidence>
<reference evidence="3 4" key="1">
    <citation type="submission" date="2018-09" db="EMBL/GenBank/DDBJ databases">
        <title>Paenibacillus aracenensis nov. sp. isolated from a cave in southern Spain.</title>
        <authorList>
            <person name="Jurado V."/>
            <person name="Gutierrez-Patricio S."/>
            <person name="Gonzalez-Pimentel J.L."/>
            <person name="Miller A.Z."/>
            <person name="Laiz L."/>
            <person name="Saiz-Jimenez C."/>
        </authorList>
    </citation>
    <scope>NUCLEOTIDE SEQUENCE [LARGE SCALE GENOMIC DNA]</scope>
    <source>
        <strain evidence="3 4">DSM 22867</strain>
    </source>
</reference>
<dbReference type="OrthoDB" id="38457at2"/>
<sequence>MATSLASFSIESPSPYRSFANKPDCHDYTTFALFVEDQHFTTGLYDRSQSPDKFHGDQLRRKDFAGRKRIYGRCTLYSHLKGGASLLNKLSKLTIACAIAAGAFAWGPVSTTQAAFKTELDQGLDAVIRETLALPASDEVTEDEVAILTSLYIAEGESIKNLRGLEEAVFLENIYFNGAHDKLDISALAEVPNLLFLAIDVEALNEEGQYVVSELEKKDVAILNLNFDPLDMASHPLPIKVFVDGELVDFPEDPVIINGSTMVPFRKLFELFGLEVGWDQATRTATGTKEKLKISLTIDNKVANVNGQQIALPIAPKIIEGNTMVPLRFIGEATGRHVTWYGDDRIVSIRSSLTSYNFEYLYLNDTEYFGEEKDGKAHGQGRLLHNGKLFYEGDFENGIIEGSGKMYDMEDRNSFYEGEFKNNRFQGSGTFAYGDGTYYTGPFEDGLQEGTGKLLNSDGSLLYTGSFSGGAPHGKGTYYFGENHYYIGSFEDGLFAGQGKVYYDGKLQYEGEWEGDSKYKGKSYVDGKLDYEGYFHDNNPHGYGTTYTPDGELYYRGQFQFGHITGVGIYYFEDGSRYIGEVYYDTMDGYGFIKHDNHSFSNAGYWVNDEFYGEAEPPVTDDSTMKTLTRNADYSFVDGYYYNDFDLETTEAMMFIDLATEEHVEQFNAWGKDRKAAFMNDFVQRNWGDVVGVNKVYAFVMYGDDVYAKATVEYEMENSAVQVTEYPKGTGKVQK</sequence>
<name>A0A3A1UWW6_9BACL</name>
<feature type="domain" description="Copper amine oxidase-like N-terminal" evidence="2">
    <location>
        <begin position="243"/>
        <end position="349"/>
    </location>
</feature>
<comment type="caution">
    <text evidence="3">The sequence shown here is derived from an EMBL/GenBank/DDBJ whole genome shotgun (WGS) entry which is preliminary data.</text>
</comment>
<dbReference type="Pfam" id="PF02493">
    <property type="entry name" value="MORN"/>
    <property type="match status" value="8"/>
</dbReference>
<dbReference type="PANTHER" id="PTHR43215:SF14">
    <property type="entry name" value="RADIAL SPOKE HEAD 1 HOMOLOG"/>
    <property type="match status" value="1"/>
</dbReference>
<dbReference type="InterPro" id="IPR036582">
    <property type="entry name" value="Mao_N_sf"/>
</dbReference>
<dbReference type="Proteomes" id="UP000266482">
    <property type="component" value="Unassembled WGS sequence"/>
</dbReference>
<gene>
    <name evidence="3" type="ORF">D3P08_14745</name>
</gene>
<accession>A0A3A1UWW6</accession>
<dbReference type="SMART" id="SM00698">
    <property type="entry name" value="MORN"/>
    <property type="match status" value="8"/>
</dbReference>
<dbReference type="Gene3D" id="3.30.457.10">
    <property type="entry name" value="Copper amine oxidase-like, N-terminal domain"/>
    <property type="match status" value="1"/>
</dbReference>
<dbReference type="Gene3D" id="2.20.110.10">
    <property type="entry name" value="Histone H3 K4-specific methyltransferase SET7/9 N-terminal domain"/>
    <property type="match status" value="4"/>
</dbReference>
<keyword evidence="4" id="KW-1185">Reference proteome</keyword>
<dbReference type="SUPFAM" id="SSF55383">
    <property type="entry name" value="Copper amine oxidase, domain N"/>
    <property type="match status" value="1"/>
</dbReference>
<organism evidence="3 4">
    <name type="scientific">Paenibacillus nanensis</name>
    <dbReference type="NCBI Taxonomy" id="393251"/>
    <lineage>
        <taxon>Bacteria</taxon>
        <taxon>Bacillati</taxon>
        <taxon>Bacillota</taxon>
        <taxon>Bacilli</taxon>
        <taxon>Bacillales</taxon>
        <taxon>Paenibacillaceae</taxon>
        <taxon>Paenibacillus</taxon>
    </lineage>
</organism>
<keyword evidence="1" id="KW-0677">Repeat</keyword>
<dbReference type="Pfam" id="PF07833">
    <property type="entry name" value="Cu_amine_oxidN1"/>
    <property type="match status" value="1"/>
</dbReference>
<evidence type="ECO:0000259" key="2">
    <source>
        <dbReference type="Pfam" id="PF07833"/>
    </source>
</evidence>
<proteinExistence type="predicted"/>
<dbReference type="EMBL" id="QXQA01000009">
    <property type="protein sequence ID" value="RIX51682.1"/>
    <property type="molecule type" value="Genomic_DNA"/>
</dbReference>
<evidence type="ECO:0000313" key="3">
    <source>
        <dbReference type="EMBL" id="RIX51682.1"/>
    </source>
</evidence>
<dbReference type="InterPro" id="IPR003409">
    <property type="entry name" value="MORN"/>
</dbReference>
<protein>
    <recommendedName>
        <fullName evidence="2">Copper amine oxidase-like N-terminal domain-containing protein</fullName>
    </recommendedName>
</protein>
<evidence type="ECO:0000313" key="4">
    <source>
        <dbReference type="Proteomes" id="UP000266482"/>
    </source>
</evidence>
<dbReference type="SUPFAM" id="SSF82185">
    <property type="entry name" value="Histone H3 K4-specific methyltransferase SET7/9 N-terminal domain"/>
    <property type="match status" value="3"/>
</dbReference>
<dbReference type="InterPro" id="IPR012854">
    <property type="entry name" value="Cu_amine_oxidase-like_N"/>
</dbReference>
<dbReference type="PANTHER" id="PTHR43215">
    <property type="entry name" value="RADIAL SPOKE HEAD 1 HOMOLOG"/>
    <property type="match status" value="1"/>
</dbReference>
<dbReference type="AlphaFoldDB" id="A0A3A1UWW6"/>